<evidence type="ECO:0000256" key="2">
    <source>
        <dbReference type="SAM" id="MobiDB-lite"/>
    </source>
</evidence>
<feature type="coiled-coil region" evidence="1">
    <location>
        <begin position="73"/>
        <end position="133"/>
    </location>
</feature>
<evidence type="ECO:0000313" key="6">
    <source>
        <dbReference type="Proteomes" id="UP000663828"/>
    </source>
</evidence>
<proteinExistence type="predicted"/>
<evidence type="ECO:0000313" key="4">
    <source>
        <dbReference type="EMBL" id="CAF0945131.1"/>
    </source>
</evidence>
<reference evidence="4" key="1">
    <citation type="submission" date="2021-02" db="EMBL/GenBank/DDBJ databases">
        <authorList>
            <person name="Nowell W R."/>
        </authorList>
    </citation>
    <scope>NUCLEOTIDE SEQUENCE</scope>
</reference>
<dbReference type="Pfam" id="PF00170">
    <property type="entry name" value="bZIP_1"/>
    <property type="match status" value="1"/>
</dbReference>
<comment type="caution">
    <text evidence="4">The sequence shown here is derived from an EMBL/GenBank/DDBJ whole genome shotgun (WGS) entry which is preliminary data.</text>
</comment>
<dbReference type="Proteomes" id="UP000663852">
    <property type="component" value="Unassembled WGS sequence"/>
</dbReference>
<dbReference type="SMART" id="SM00338">
    <property type="entry name" value="BRLZ"/>
    <property type="match status" value="1"/>
</dbReference>
<protein>
    <recommendedName>
        <fullName evidence="3">BZIP domain-containing protein</fullName>
    </recommendedName>
</protein>
<dbReference type="Proteomes" id="UP000663828">
    <property type="component" value="Unassembled WGS sequence"/>
</dbReference>
<dbReference type="AlphaFoldDB" id="A0A814CUS8"/>
<feature type="compositionally biased region" description="Low complexity" evidence="2">
    <location>
        <begin position="1"/>
        <end position="21"/>
    </location>
</feature>
<feature type="region of interest" description="Disordered" evidence="2">
    <location>
        <begin position="1"/>
        <end position="24"/>
    </location>
</feature>
<dbReference type="SUPFAM" id="SSF57959">
    <property type="entry name" value="Leucine zipper domain"/>
    <property type="match status" value="1"/>
</dbReference>
<name>A0A814CUS8_ADIRI</name>
<dbReference type="EMBL" id="CAJNOJ010000045">
    <property type="protein sequence ID" value="CAF0945131.1"/>
    <property type="molecule type" value="Genomic_DNA"/>
</dbReference>
<keyword evidence="1" id="KW-0175">Coiled coil</keyword>
<dbReference type="InterPro" id="IPR046347">
    <property type="entry name" value="bZIP_sf"/>
</dbReference>
<dbReference type="EMBL" id="CAJNOR010001475">
    <property type="protein sequence ID" value="CAF1149398.1"/>
    <property type="molecule type" value="Genomic_DNA"/>
</dbReference>
<keyword evidence="6" id="KW-1185">Reference proteome</keyword>
<evidence type="ECO:0000313" key="7">
    <source>
        <dbReference type="Proteomes" id="UP000663852"/>
    </source>
</evidence>
<organism evidence="4 7">
    <name type="scientific">Adineta ricciae</name>
    <name type="common">Rotifer</name>
    <dbReference type="NCBI Taxonomy" id="249248"/>
    <lineage>
        <taxon>Eukaryota</taxon>
        <taxon>Metazoa</taxon>
        <taxon>Spiralia</taxon>
        <taxon>Gnathifera</taxon>
        <taxon>Rotifera</taxon>
        <taxon>Eurotatoria</taxon>
        <taxon>Bdelloidea</taxon>
        <taxon>Adinetida</taxon>
        <taxon>Adinetidae</taxon>
        <taxon>Adineta</taxon>
    </lineage>
</organism>
<dbReference type="GO" id="GO:0003700">
    <property type="term" value="F:DNA-binding transcription factor activity"/>
    <property type="evidence" value="ECO:0007669"/>
    <property type="project" value="InterPro"/>
</dbReference>
<feature type="domain" description="BZIP" evidence="3">
    <location>
        <begin position="67"/>
        <end position="130"/>
    </location>
</feature>
<evidence type="ECO:0000313" key="5">
    <source>
        <dbReference type="EMBL" id="CAF1149398.1"/>
    </source>
</evidence>
<gene>
    <name evidence="4" type="ORF">EDS130_LOCUS12030</name>
    <name evidence="5" type="ORF">XAT740_LOCUS20866</name>
</gene>
<dbReference type="Gene3D" id="1.20.5.170">
    <property type="match status" value="1"/>
</dbReference>
<dbReference type="PROSITE" id="PS50217">
    <property type="entry name" value="BZIP"/>
    <property type="match status" value="1"/>
</dbReference>
<accession>A0A814CUS8</accession>
<dbReference type="InterPro" id="IPR004827">
    <property type="entry name" value="bZIP"/>
</dbReference>
<evidence type="ECO:0000256" key="1">
    <source>
        <dbReference type="SAM" id="Coils"/>
    </source>
</evidence>
<dbReference type="OrthoDB" id="10051130at2759"/>
<sequence>MFSDKSVPSYSSQYSASSVDSNDSEAYAADSNVVEYGPIKIRQIRKPAPTIATGRRPKHLVLVGEEALKRQQRREKNREAAKKLKERRQLIEEELGQKLKELEGEHLTLQSYLKQLQERKTNLQSEVENCLNDPIKELLSNHNQDMLSFFEQYLDDPDLFDEAIENMLNFD</sequence>
<evidence type="ECO:0000259" key="3">
    <source>
        <dbReference type="PROSITE" id="PS50217"/>
    </source>
</evidence>